<dbReference type="PANTHER" id="PTHR34473:SF3">
    <property type="entry name" value="TRANSMEMBRANE PROTEIN-RELATED"/>
    <property type="match status" value="1"/>
</dbReference>
<dbReference type="Proteomes" id="UP000433104">
    <property type="component" value="Unassembled WGS sequence"/>
</dbReference>
<feature type="transmembrane region" description="Helical" evidence="1">
    <location>
        <begin position="20"/>
        <end position="39"/>
    </location>
</feature>
<reference evidence="3 4" key="1">
    <citation type="submission" date="2019-12" db="EMBL/GenBank/DDBJ databases">
        <title>Genomic-based taxomic classification of the family Erythrobacteraceae.</title>
        <authorList>
            <person name="Xu L."/>
        </authorList>
    </citation>
    <scope>NUCLEOTIDE SEQUENCE [LARGE SCALE GENOMIC DNA]</scope>
    <source>
        <strain evidence="3 4">MCCC 1A09962</strain>
    </source>
</reference>
<evidence type="ECO:0000313" key="3">
    <source>
        <dbReference type="EMBL" id="MXO86732.1"/>
    </source>
</evidence>
<keyword evidence="1" id="KW-0812">Transmembrane</keyword>
<keyword evidence="1" id="KW-0472">Membrane</keyword>
<dbReference type="AlphaFoldDB" id="A0A844ZHK7"/>
<dbReference type="PANTHER" id="PTHR34473">
    <property type="entry name" value="UPF0699 TRANSMEMBRANE PROTEIN YDBS"/>
    <property type="match status" value="1"/>
</dbReference>
<organism evidence="3 4">
    <name type="scientific">Parapontixanthobacter aurantiacus</name>
    <dbReference type="NCBI Taxonomy" id="1463599"/>
    <lineage>
        <taxon>Bacteria</taxon>
        <taxon>Pseudomonadati</taxon>
        <taxon>Pseudomonadota</taxon>
        <taxon>Alphaproteobacteria</taxon>
        <taxon>Sphingomonadales</taxon>
        <taxon>Erythrobacteraceae</taxon>
        <taxon>Parapontixanthobacter</taxon>
    </lineage>
</organism>
<proteinExistence type="predicted"/>
<feature type="transmembrane region" description="Helical" evidence="1">
    <location>
        <begin position="374"/>
        <end position="395"/>
    </location>
</feature>
<feature type="transmembrane region" description="Helical" evidence="1">
    <location>
        <begin position="215"/>
        <end position="239"/>
    </location>
</feature>
<evidence type="ECO:0000259" key="2">
    <source>
        <dbReference type="Pfam" id="PF03703"/>
    </source>
</evidence>
<accession>A0A844ZHK7</accession>
<dbReference type="InterPro" id="IPR005182">
    <property type="entry name" value="YdbS-like_PH"/>
</dbReference>
<sequence>MLLPLLALGYTFSSDGISIPFILSMFGIFLCAAMALAYLSWRRLTYRVGETDIRVTSGILSRQARSVPYERIQDVSVEQSLVPRLLGLVAIKFETGAGGKDELALAYLGEAEGERLRELVRERRDGQATAALASADGDAEAVPGDAGEVIFAMDRRRVLTFGFFEFSLAVVAAAFAAVQQFDFALPFDIYDFDAWQDLLAGPGAALYGMGAMAQVVGGIVAVLSLVLIGLVTGLVRTVLREWDFTLLRTPKGFRRRRGLLTRTDVVMPVHRVQALKIATGVIRRRFGWHSLKLVSLAQDSGGASHDAAPFARMEEIEPIVRAAGFDPVPAATEWRRGSLNHAKDAAFVTALLLLSIAGAIAVFLLFGGQDIARGYWLVPFGLLCLSGVLAAWEILGWSKRLNALDDHQLYFRRGILAGKTDIADRAKLQSVEISRGPIAQRRGYATLKLGLAGGSFVLEGLPVERAHELREALLESMTRSDFSVVVAA</sequence>
<dbReference type="InterPro" id="IPR014529">
    <property type="entry name" value="UCP026631"/>
</dbReference>
<gene>
    <name evidence="3" type="ORF">GRI38_11920</name>
</gene>
<evidence type="ECO:0000313" key="4">
    <source>
        <dbReference type="Proteomes" id="UP000433104"/>
    </source>
</evidence>
<protein>
    <submittedName>
        <fullName evidence="3">PH domain-containing protein</fullName>
    </submittedName>
</protein>
<dbReference type="EMBL" id="WTYW01000003">
    <property type="protein sequence ID" value="MXO86732.1"/>
    <property type="molecule type" value="Genomic_DNA"/>
</dbReference>
<feature type="transmembrane region" description="Helical" evidence="1">
    <location>
        <begin position="345"/>
        <end position="368"/>
    </location>
</feature>
<dbReference type="Pfam" id="PF03703">
    <property type="entry name" value="bPH_2"/>
    <property type="match status" value="3"/>
</dbReference>
<feature type="transmembrane region" description="Helical" evidence="1">
    <location>
        <begin position="158"/>
        <end position="178"/>
    </location>
</feature>
<feature type="domain" description="YdbS-like PH" evidence="2">
    <location>
        <begin position="404"/>
        <end position="472"/>
    </location>
</feature>
<dbReference type="PIRSF" id="PIRSF026631">
    <property type="entry name" value="UCP026631"/>
    <property type="match status" value="1"/>
</dbReference>
<comment type="caution">
    <text evidence="3">The sequence shown here is derived from an EMBL/GenBank/DDBJ whole genome shotgun (WGS) entry which is preliminary data.</text>
</comment>
<evidence type="ECO:0000256" key="1">
    <source>
        <dbReference type="SAM" id="Phobius"/>
    </source>
</evidence>
<name>A0A844ZHK7_9SPHN</name>
<dbReference type="OrthoDB" id="8481729at2"/>
<feature type="domain" description="YdbS-like PH" evidence="2">
    <location>
        <begin position="249"/>
        <end position="299"/>
    </location>
</feature>
<keyword evidence="1" id="KW-1133">Transmembrane helix</keyword>
<keyword evidence="4" id="KW-1185">Reference proteome</keyword>
<feature type="domain" description="YdbS-like PH" evidence="2">
    <location>
        <begin position="41"/>
        <end position="119"/>
    </location>
</feature>